<protein>
    <submittedName>
        <fullName evidence="1">Uncharacterized protein</fullName>
    </submittedName>
</protein>
<organism evidence="1 2">
    <name type="scientific">Nadsonia fulvescens var. elongata DSM 6958</name>
    <dbReference type="NCBI Taxonomy" id="857566"/>
    <lineage>
        <taxon>Eukaryota</taxon>
        <taxon>Fungi</taxon>
        <taxon>Dikarya</taxon>
        <taxon>Ascomycota</taxon>
        <taxon>Saccharomycotina</taxon>
        <taxon>Dipodascomycetes</taxon>
        <taxon>Dipodascales</taxon>
        <taxon>Dipodascales incertae sedis</taxon>
        <taxon>Nadsonia</taxon>
    </lineage>
</organism>
<dbReference type="EMBL" id="KV454410">
    <property type="protein sequence ID" value="ODQ64877.1"/>
    <property type="molecule type" value="Genomic_DNA"/>
</dbReference>
<gene>
    <name evidence="1" type="ORF">NADFUDRAFT_83038</name>
</gene>
<accession>A0A1E3PJ50</accession>
<evidence type="ECO:0000313" key="1">
    <source>
        <dbReference type="EMBL" id="ODQ64877.1"/>
    </source>
</evidence>
<keyword evidence="2" id="KW-1185">Reference proteome</keyword>
<dbReference type="Proteomes" id="UP000095009">
    <property type="component" value="Unassembled WGS sequence"/>
</dbReference>
<name>A0A1E3PJ50_9ASCO</name>
<proteinExistence type="predicted"/>
<dbReference type="AlphaFoldDB" id="A0A1E3PJ50"/>
<evidence type="ECO:0000313" key="2">
    <source>
        <dbReference type="Proteomes" id="UP000095009"/>
    </source>
</evidence>
<sequence>MVGGRQKLLKNIHKSSKYELEGQNIVYYFQQKSGWRDTIKVEVPVGNYIKSKH</sequence>
<reference evidence="1 2" key="1">
    <citation type="journal article" date="2016" name="Proc. Natl. Acad. Sci. U.S.A.">
        <title>Comparative genomics of biotechnologically important yeasts.</title>
        <authorList>
            <person name="Riley R."/>
            <person name="Haridas S."/>
            <person name="Wolfe K.H."/>
            <person name="Lopes M.R."/>
            <person name="Hittinger C.T."/>
            <person name="Goeker M."/>
            <person name="Salamov A.A."/>
            <person name="Wisecaver J.H."/>
            <person name="Long T.M."/>
            <person name="Calvey C.H."/>
            <person name="Aerts A.L."/>
            <person name="Barry K.W."/>
            <person name="Choi C."/>
            <person name="Clum A."/>
            <person name="Coughlan A.Y."/>
            <person name="Deshpande S."/>
            <person name="Douglass A.P."/>
            <person name="Hanson S.J."/>
            <person name="Klenk H.-P."/>
            <person name="LaButti K.M."/>
            <person name="Lapidus A."/>
            <person name="Lindquist E.A."/>
            <person name="Lipzen A.M."/>
            <person name="Meier-Kolthoff J.P."/>
            <person name="Ohm R.A."/>
            <person name="Otillar R.P."/>
            <person name="Pangilinan J.L."/>
            <person name="Peng Y."/>
            <person name="Rokas A."/>
            <person name="Rosa C.A."/>
            <person name="Scheuner C."/>
            <person name="Sibirny A.A."/>
            <person name="Slot J.C."/>
            <person name="Stielow J.B."/>
            <person name="Sun H."/>
            <person name="Kurtzman C.P."/>
            <person name="Blackwell M."/>
            <person name="Grigoriev I.V."/>
            <person name="Jeffries T.W."/>
        </authorList>
    </citation>
    <scope>NUCLEOTIDE SEQUENCE [LARGE SCALE GENOMIC DNA]</scope>
    <source>
        <strain evidence="1 2">DSM 6958</strain>
    </source>
</reference>